<dbReference type="InterPro" id="IPR013083">
    <property type="entry name" value="Znf_RING/FYVE/PHD"/>
</dbReference>
<evidence type="ECO:0000256" key="1">
    <source>
        <dbReference type="ARBA" id="ARBA00022723"/>
    </source>
</evidence>
<feature type="compositionally biased region" description="Basic and acidic residues" evidence="5">
    <location>
        <begin position="94"/>
        <end position="112"/>
    </location>
</feature>
<dbReference type="SUPFAM" id="SSF57850">
    <property type="entry name" value="RING/U-box"/>
    <property type="match status" value="1"/>
</dbReference>
<proteinExistence type="predicted"/>
<feature type="domain" description="RING-type" evidence="6">
    <location>
        <begin position="116"/>
        <end position="154"/>
    </location>
</feature>
<dbReference type="OrthoDB" id="1436006at2759"/>
<keyword evidence="3" id="KW-0862">Zinc</keyword>
<dbReference type="GO" id="GO:0004839">
    <property type="term" value="F:ubiquitin activating enzyme activity"/>
    <property type="evidence" value="ECO:0007669"/>
    <property type="project" value="UniProtKB-EC"/>
</dbReference>
<evidence type="ECO:0000256" key="4">
    <source>
        <dbReference type="PROSITE-ProRule" id="PRU00175"/>
    </source>
</evidence>
<dbReference type="EC" id="2.3.2.-" evidence="7"/>
<keyword evidence="7" id="KW-0012">Acyltransferase</keyword>
<sequence>MSEVPSELRLRYVPLIDLEDSDDDVIESSPRSFAQASARRNRRRMRTGSNLGSQTIPTYAMHTREQRIFEPIGDVYINLEVNTGGEAKNAKNSVETKKEAYKPRIEEPEPPEEPRCPICMDPFVEEMTTRCGHIFCKNCIKNVIRIQGKCPTCRKKVTSRQLIKVFLPSFG</sequence>
<keyword evidence="2 4" id="KW-0863">Zinc-finger</keyword>
<dbReference type="PANTHER" id="PTHR47094:SF1">
    <property type="entry name" value="RING-TYPE E3 UBIQUITIN TRANSFERASE"/>
    <property type="match status" value="1"/>
</dbReference>
<dbReference type="PROSITE" id="PS00518">
    <property type="entry name" value="ZF_RING_1"/>
    <property type="match status" value="1"/>
</dbReference>
<protein>
    <submittedName>
        <fullName evidence="7">Putative aminoacyltransferase, E1 ubiquitin-activating enzyme</fullName>
        <ecNumber evidence="7">2.3.2.-</ecNumber>
        <ecNumber evidence="7">6.2.1.45</ecNumber>
    </submittedName>
</protein>
<dbReference type="Gene3D" id="3.30.40.10">
    <property type="entry name" value="Zinc/RING finger domain, C3HC4 (zinc finger)"/>
    <property type="match status" value="1"/>
</dbReference>
<dbReference type="PANTHER" id="PTHR47094">
    <property type="entry name" value="ELFLESS, ISOFORM B"/>
    <property type="match status" value="1"/>
</dbReference>
<evidence type="ECO:0000256" key="2">
    <source>
        <dbReference type="ARBA" id="ARBA00022771"/>
    </source>
</evidence>
<dbReference type="EMBL" id="PSQE01000001">
    <property type="protein sequence ID" value="RHN78258.1"/>
    <property type="molecule type" value="Genomic_DNA"/>
</dbReference>
<organism evidence="7">
    <name type="scientific">Medicago truncatula</name>
    <name type="common">Barrel medic</name>
    <name type="synonym">Medicago tribuloides</name>
    <dbReference type="NCBI Taxonomy" id="3880"/>
    <lineage>
        <taxon>Eukaryota</taxon>
        <taxon>Viridiplantae</taxon>
        <taxon>Streptophyta</taxon>
        <taxon>Embryophyta</taxon>
        <taxon>Tracheophyta</taxon>
        <taxon>Spermatophyta</taxon>
        <taxon>Magnoliopsida</taxon>
        <taxon>eudicotyledons</taxon>
        <taxon>Gunneridae</taxon>
        <taxon>Pentapetalae</taxon>
        <taxon>rosids</taxon>
        <taxon>fabids</taxon>
        <taxon>Fabales</taxon>
        <taxon>Fabaceae</taxon>
        <taxon>Papilionoideae</taxon>
        <taxon>50 kb inversion clade</taxon>
        <taxon>NPAAA clade</taxon>
        <taxon>Hologalegina</taxon>
        <taxon>IRL clade</taxon>
        <taxon>Trifolieae</taxon>
        <taxon>Medicago</taxon>
    </lineage>
</organism>
<evidence type="ECO:0000256" key="5">
    <source>
        <dbReference type="SAM" id="MobiDB-lite"/>
    </source>
</evidence>
<feature type="region of interest" description="Disordered" evidence="5">
    <location>
        <begin position="87"/>
        <end position="112"/>
    </location>
</feature>
<keyword evidence="7" id="KW-0808">Transferase</keyword>
<dbReference type="SMART" id="SM00184">
    <property type="entry name" value="RING"/>
    <property type="match status" value="1"/>
</dbReference>
<reference evidence="7" key="1">
    <citation type="journal article" date="2018" name="Nat. Plants">
        <title>Whole-genome landscape of Medicago truncatula symbiotic genes.</title>
        <authorList>
            <person name="Pecrix Y."/>
            <person name="Gamas P."/>
            <person name="Carrere S."/>
        </authorList>
    </citation>
    <scope>NUCLEOTIDE SEQUENCE</scope>
    <source>
        <tissue evidence="7">Leaves</tissue>
    </source>
</reference>
<gene>
    <name evidence="7" type="ORF">MtrunA17_Chr1g0163531</name>
</gene>
<dbReference type="GO" id="GO:0008270">
    <property type="term" value="F:zinc ion binding"/>
    <property type="evidence" value="ECO:0007669"/>
    <property type="project" value="UniProtKB-KW"/>
</dbReference>
<keyword evidence="7" id="KW-0436">Ligase</keyword>
<dbReference type="AlphaFoldDB" id="A0A396JPQ5"/>
<evidence type="ECO:0000256" key="3">
    <source>
        <dbReference type="ARBA" id="ARBA00022833"/>
    </source>
</evidence>
<dbReference type="PROSITE" id="PS50089">
    <property type="entry name" value="ZF_RING_2"/>
    <property type="match status" value="1"/>
</dbReference>
<dbReference type="Gramene" id="rna1792">
    <property type="protein sequence ID" value="RHN78258.1"/>
    <property type="gene ID" value="gene1792"/>
</dbReference>
<keyword evidence="1" id="KW-0479">Metal-binding</keyword>
<dbReference type="EC" id="6.2.1.45" evidence="7"/>
<dbReference type="InterPro" id="IPR017907">
    <property type="entry name" value="Znf_RING_CS"/>
</dbReference>
<dbReference type="Proteomes" id="UP000265566">
    <property type="component" value="Chromosome 1"/>
</dbReference>
<dbReference type="Pfam" id="PF13923">
    <property type="entry name" value="zf-C3HC4_2"/>
    <property type="match status" value="1"/>
</dbReference>
<dbReference type="GO" id="GO:0061630">
    <property type="term" value="F:ubiquitin protein ligase activity"/>
    <property type="evidence" value="ECO:0007669"/>
    <property type="project" value="InterPro"/>
</dbReference>
<evidence type="ECO:0000259" key="6">
    <source>
        <dbReference type="PROSITE" id="PS50089"/>
    </source>
</evidence>
<dbReference type="InterPro" id="IPR049627">
    <property type="entry name" value="SLX8"/>
</dbReference>
<dbReference type="InterPro" id="IPR001841">
    <property type="entry name" value="Znf_RING"/>
</dbReference>
<name>A0A396JPQ5_MEDTR</name>
<evidence type="ECO:0000313" key="7">
    <source>
        <dbReference type="EMBL" id="RHN78258.1"/>
    </source>
</evidence>
<accession>A0A396JPQ5</accession>
<feature type="region of interest" description="Disordered" evidence="5">
    <location>
        <begin position="24"/>
        <end position="54"/>
    </location>
</feature>
<comment type="caution">
    <text evidence="7">The sequence shown here is derived from an EMBL/GenBank/DDBJ whole genome shotgun (WGS) entry which is preliminary data.</text>
</comment>